<evidence type="ECO:0000313" key="1">
    <source>
        <dbReference type="EMBL" id="MPN31803.1"/>
    </source>
</evidence>
<organism evidence="1">
    <name type="scientific">bioreactor metagenome</name>
    <dbReference type="NCBI Taxonomy" id="1076179"/>
    <lineage>
        <taxon>unclassified sequences</taxon>
        <taxon>metagenomes</taxon>
        <taxon>ecological metagenomes</taxon>
    </lineage>
</organism>
<accession>A0A645H7L6</accession>
<reference evidence="1" key="1">
    <citation type="submission" date="2019-08" db="EMBL/GenBank/DDBJ databases">
        <authorList>
            <person name="Kucharzyk K."/>
            <person name="Murdoch R.W."/>
            <person name="Higgins S."/>
            <person name="Loffler F."/>
        </authorList>
    </citation>
    <scope>NUCLEOTIDE SEQUENCE</scope>
</reference>
<dbReference type="AlphaFoldDB" id="A0A645H7L6"/>
<gene>
    <name evidence="1" type="ORF">SDC9_179278</name>
</gene>
<dbReference type="EMBL" id="VSSQ01083499">
    <property type="protein sequence ID" value="MPN31803.1"/>
    <property type="molecule type" value="Genomic_DNA"/>
</dbReference>
<name>A0A645H7L6_9ZZZZ</name>
<proteinExistence type="predicted"/>
<comment type="caution">
    <text evidence="1">The sequence shown here is derived from an EMBL/GenBank/DDBJ whole genome shotgun (WGS) entry which is preliminary data.</text>
</comment>
<sequence>MALAAACQHSAFNDRFIGGQALFCPGGDSLVGVDPLYLLSFFYFHRIHVAFLERPSVCRRIQILLISEKRDIVAFLSGYAGLLRHRFRRLEHRQARARRRVALEIVGNDIFRDHRAVIRAGHHQQRRTGAAVSRQSVYCFIGSVFNIGRRRPHGRAGGRAYLAHLYPRDVFLAVEDDRA</sequence>
<protein>
    <submittedName>
        <fullName evidence="1">Uncharacterized protein</fullName>
    </submittedName>
</protein>